<dbReference type="PANTHER" id="PTHR46060:SF1">
    <property type="entry name" value="MARINER MOS1 TRANSPOSASE-LIKE PROTEIN"/>
    <property type="match status" value="1"/>
</dbReference>
<feature type="region of interest" description="Disordered" evidence="1">
    <location>
        <begin position="1"/>
        <end position="24"/>
    </location>
</feature>
<keyword evidence="4" id="KW-1185">Reference proteome</keyword>
<dbReference type="GO" id="GO:0003676">
    <property type="term" value="F:nucleic acid binding"/>
    <property type="evidence" value="ECO:0007669"/>
    <property type="project" value="InterPro"/>
</dbReference>
<organism evidence="2 4">
    <name type="scientific">Araneus ventricosus</name>
    <name type="common">Orbweaver spider</name>
    <name type="synonym">Epeira ventricosa</name>
    <dbReference type="NCBI Taxonomy" id="182803"/>
    <lineage>
        <taxon>Eukaryota</taxon>
        <taxon>Metazoa</taxon>
        <taxon>Ecdysozoa</taxon>
        <taxon>Arthropoda</taxon>
        <taxon>Chelicerata</taxon>
        <taxon>Arachnida</taxon>
        <taxon>Araneae</taxon>
        <taxon>Araneomorphae</taxon>
        <taxon>Entelegynae</taxon>
        <taxon>Araneoidea</taxon>
        <taxon>Araneidae</taxon>
        <taxon>Araneus</taxon>
    </lineage>
</organism>
<sequence>MRFDIRHDDTKVLQPKLPQDPNPGFATVDQTGEKSGWSVLQHKPYSPYLAPSDFHLFGPIKQHFGGKHFADDDDGQHEVLLWMIQQPKEFYAAGIGALIKRWDKCTNIGGDYVEK</sequence>
<accession>A0A4Y2S7F2</accession>
<feature type="compositionally biased region" description="Basic and acidic residues" evidence="1">
    <location>
        <begin position="1"/>
        <end position="11"/>
    </location>
</feature>
<dbReference type="PANTHER" id="PTHR46060">
    <property type="entry name" value="MARINER MOS1 TRANSPOSASE-LIKE PROTEIN"/>
    <property type="match status" value="1"/>
</dbReference>
<dbReference type="Gene3D" id="3.30.420.10">
    <property type="entry name" value="Ribonuclease H-like superfamily/Ribonuclease H"/>
    <property type="match status" value="1"/>
</dbReference>
<dbReference type="InterPro" id="IPR052709">
    <property type="entry name" value="Transposase-MT_Hybrid"/>
</dbReference>
<protein>
    <recommendedName>
        <fullName evidence="5">Histone-lysine N-methyltransferase SETMAR</fullName>
    </recommendedName>
</protein>
<evidence type="ECO:0000256" key="1">
    <source>
        <dbReference type="SAM" id="MobiDB-lite"/>
    </source>
</evidence>
<comment type="caution">
    <text evidence="2">The sequence shown here is derived from an EMBL/GenBank/DDBJ whole genome shotgun (WGS) entry which is preliminary data.</text>
</comment>
<proteinExistence type="predicted"/>
<gene>
    <name evidence="3" type="ORF">AVEN_113927_1</name>
    <name evidence="2" type="ORF">AVEN_144556_1</name>
</gene>
<dbReference type="OrthoDB" id="6432034at2759"/>
<dbReference type="EMBL" id="BGPR01020227">
    <property type="protein sequence ID" value="GBN84102.1"/>
    <property type="molecule type" value="Genomic_DNA"/>
</dbReference>
<evidence type="ECO:0000313" key="2">
    <source>
        <dbReference type="EMBL" id="GBN84102.1"/>
    </source>
</evidence>
<dbReference type="InterPro" id="IPR036397">
    <property type="entry name" value="RNaseH_sf"/>
</dbReference>
<dbReference type="Proteomes" id="UP000499080">
    <property type="component" value="Unassembled WGS sequence"/>
</dbReference>
<evidence type="ECO:0008006" key="5">
    <source>
        <dbReference type="Google" id="ProtNLM"/>
    </source>
</evidence>
<dbReference type="EMBL" id="BGPR01020231">
    <property type="protein sequence ID" value="GBN84112.1"/>
    <property type="molecule type" value="Genomic_DNA"/>
</dbReference>
<dbReference type="AlphaFoldDB" id="A0A4Y2S7F2"/>
<reference evidence="2 4" key="1">
    <citation type="journal article" date="2019" name="Sci. Rep.">
        <title>Orb-weaving spider Araneus ventricosus genome elucidates the spidroin gene catalogue.</title>
        <authorList>
            <person name="Kono N."/>
            <person name="Nakamura H."/>
            <person name="Ohtoshi R."/>
            <person name="Moran D.A.P."/>
            <person name="Shinohara A."/>
            <person name="Yoshida Y."/>
            <person name="Fujiwara M."/>
            <person name="Mori M."/>
            <person name="Tomita M."/>
            <person name="Arakawa K."/>
        </authorList>
    </citation>
    <scope>NUCLEOTIDE SEQUENCE [LARGE SCALE GENOMIC DNA]</scope>
</reference>
<name>A0A4Y2S7F2_ARAVE</name>
<evidence type="ECO:0000313" key="3">
    <source>
        <dbReference type="EMBL" id="GBN84112.1"/>
    </source>
</evidence>
<evidence type="ECO:0000313" key="4">
    <source>
        <dbReference type="Proteomes" id="UP000499080"/>
    </source>
</evidence>